<evidence type="ECO:0000256" key="1">
    <source>
        <dbReference type="SAM" id="MobiDB-lite"/>
    </source>
</evidence>
<dbReference type="Proteomes" id="UP000254141">
    <property type="component" value="Unassembled WGS sequence"/>
</dbReference>
<evidence type="ECO:0000313" key="4">
    <source>
        <dbReference type="Proteomes" id="UP000254141"/>
    </source>
</evidence>
<sequence length="658" mass="72630">MAEVPLPTPTDNPVPSTDIRDAVYAGAMLDKVVTSNEQKYVDRLGREHYTVDGMKAEGDKVVEETRKNLIPLSRQYMTLAEAQADIANIPVGSTTYYRSPDDSALAIEVMNVGGTLQPTGRKMPSQEYVESVDEYVTTRLFSEVLPGIPFLLQDEESGVIMFGEDSGATHVPGLSLKYGSDLVYSVTQIPGVAHVELDENGNVLRWVDDSGETHDASPGSGAEPTPVAVSSPVISPQVYENALVSEIGYNQWINNVAVKFGRDYFFSGVRLGTTAPERILGNLAICRRQGERGKFGCYEFGPRAAVLGNTASTDDHDAPSILLDTRAGAKKPIMIFQSDHSGANAWLRKWSSQTLDPANISGPEVVSDTSNMTYAQSYRNPHNQDEILVFARRGSTNSARWVAHHSTDNGRTWQSNAFIGGSDLYMTTCQSVDGNAIHLAIQQHPRSTDTRVLYMKIKWSDKSLVNYSGITALPDIMTYGYIDPFLNGIPDVVFKASLPTNTKRLFEVKDDGVSILFLIAEFNAKNYSYRRMKLSKFSGSEPVIYDVGDCGSPMNNDDATFYVPGGTIISATDVLVCNWVKIPALGQLTRYVYDGSAWNGTLLDEVKDGRKICRPLVFREYYQDNGILKYHDTNTVVYLRGTYNAYRDFDLDAVLINI</sequence>
<dbReference type="EMBL" id="UGLU01000001">
    <property type="protein sequence ID" value="STU51977.1"/>
    <property type="molecule type" value="Genomic_DNA"/>
</dbReference>
<name>A0A377YGC8_KLEPN</name>
<keyword evidence="2" id="KW-0282">Flagellum</keyword>
<gene>
    <name evidence="2" type="ORF">NCTC5051_03207</name>
    <name evidence="3" type="ORF">NCTC5053_06722</name>
</gene>
<keyword evidence="2" id="KW-0969">Cilium</keyword>
<evidence type="ECO:0000313" key="3">
    <source>
        <dbReference type="EMBL" id="STV63451.1"/>
    </source>
</evidence>
<protein>
    <submittedName>
        <fullName evidence="2">Flagellar biosynthesis, cell-distal portion of basal-body rod</fullName>
    </submittedName>
</protein>
<feature type="region of interest" description="Disordered" evidence="1">
    <location>
        <begin position="208"/>
        <end position="227"/>
    </location>
</feature>
<dbReference type="InterPro" id="IPR036278">
    <property type="entry name" value="Sialidase_sf"/>
</dbReference>
<reference evidence="4 5" key="1">
    <citation type="submission" date="2018-06" db="EMBL/GenBank/DDBJ databases">
        <authorList>
            <consortium name="Pathogen Informatics"/>
            <person name="Doyle S."/>
        </authorList>
    </citation>
    <scope>NUCLEOTIDE SEQUENCE [LARGE SCALE GENOMIC DNA]</scope>
    <source>
        <strain evidence="2 4">NCTC5051</strain>
        <strain evidence="3 5">NCTC5053</strain>
    </source>
</reference>
<dbReference type="SUPFAM" id="SSF50939">
    <property type="entry name" value="Sialidases"/>
    <property type="match status" value="1"/>
</dbReference>
<evidence type="ECO:0000313" key="2">
    <source>
        <dbReference type="EMBL" id="STU51977.1"/>
    </source>
</evidence>
<evidence type="ECO:0000313" key="5">
    <source>
        <dbReference type="Proteomes" id="UP000254387"/>
    </source>
</evidence>
<accession>A0A377YGC8</accession>
<keyword evidence="2" id="KW-0966">Cell projection</keyword>
<dbReference type="Proteomes" id="UP000254387">
    <property type="component" value="Unassembled WGS sequence"/>
</dbReference>
<organism evidence="2 4">
    <name type="scientific">Klebsiella pneumoniae</name>
    <dbReference type="NCBI Taxonomy" id="573"/>
    <lineage>
        <taxon>Bacteria</taxon>
        <taxon>Pseudomonadati</taxon>
        <taxon>Pseudomonadota</taxon>
        <taxon>Gammaproteobacteria</taxon>
        <taxon>Enterobacterales</taxon>
        <taxon>Enterobacteriaceae</taxon>
        <taxon>Klebsiella/Raoultella group</taxon>
        <taxon>Klebsiella</taxon>
        <taxon>Klebsiella pneumoniae complex</taxon>
    </lineage>
</organism>
<proteinExistence type="predicted"/>
<dbReference type="AlphaFoldDB" id="A0A377YGC8"/>
<dbReference type="EMBL" id="UGMN01000004">
    <property type="protein sequence ID" value="STV63451.1"/>
    <property type="molecule type" value="Genomic_DNA"/>
</dbReference>